<dbReference type="AlphaFoldDB" id="A0A939S2M3"/>
<name>A0A939S2M3_9BRAD</name>
<dbReference type="KEGG" id="bban:J4G43_009240"/>
<evidence type="ECO:0000313" key="3">
    <source>
        <dbReference type="Proteomes" id="UP000664702"/>
    </source>
</evidence>
<dbReference type="EMBL" id="JAGEMI010000001">
    <property type="protein sequence ID" value="MBO1861521.1"/>
    <property type="molecule type" value="Genomic_DNA"/>
</dbReference>
<evidence type="ECO:0000313" key="2">
    <source>
        <dbReference type="EMBL" id="UEM14408.1"/>
    </source>
</evidence>
<sequence length="85" mass="9618">MSGQATISIDRDIVTAATDRAKQGLTIEDYVMQVLLRDMERDPGERNILAYDAAGPGSQFMMTREEGESDEHYEMRSSTLRMLFP</sequence>
<protein>
    <submittedName>
        <fullName evidence="1">Uncharacterized protein</fullName>
    </submittedName>
</protein>
<reference evidence="1" key="1">
    <citation type="submission" date="2021-03" db="EMBL/GenBank/DDBJ databases">
        <title>Whole Genome Sequence of Bradyrhizobium sp. Strain 144S4.</title>
        <authorList>
            <person name="Bromfield E.S.P."/>
            <person name="Cloutier S."/>
        </authorList>
    </citation>
    <scope>NUCLEOTIDE SEQUENCE [LARGE SCALE GENOMIC DNA]</scope>
    <source>
        <strain evidence="1">144S4</strain>
    </source>
</reference>
<organism evidence="1">
    <name type="scientific">Bradyrhizobium barranii subsp. barranii</name>
    <dbReference type="NCBI Taxonomy" id="2823807"/>
    <lineage>
        <taxon>Bacteria</taxon>
        <taxon>Pseudomonadati</taxon>
        <taxon>Pseudomonadota</taxon>
        <taxon>Alphaproteobacteria</taxon>
        <taxon>Hyphomicrobiales</taxon>
        <taxon>Nitrobacteraceae</taxon>
        <taxon>Bradyrhizobium</taxon>
        <taxon>Bradyrhizobium barranii</taxon>
    </lineage>
</organism>
<evidence type="ECO:0000313" key="1">
    <source>
        <dbReference type="EMBL" id="MBO1861521.1"/>
    </source>
</evidence>
<reference evidence="2 3" key="2">
    <citation type="journal article" date="2022" name="Int. J. Syst. Evol. Microbiol.">
        <title>Strains of Bradyrhizobium barranii sp. nov. associated with legumes native to Canada are symbionts of soybeans and belong to different subspecies (subsp. barranii subsp. nov. and subsp. apii subsp. nov.) and symbiovars (sv. glycinearum and sv. septentrionale).</title>
        <authorList>
            <person name="Bromfield E.S.P."/>
            <person name="Cloutier S."/>
            <person name="Wasai-Hara S."/>
            <person name="Minamisawa K."/>
        </authorList>
    </citation>
    <scope>NUCLEOTIDE SEQUENCE [LARGE SCALE GENOMIC DNA]</scope>
    <source>
        <strain evidence="2 3">144S4</strain>
    </source>
</reference>
<accession>A0A939S2M3</accession>
<dbReference type="RefSeq" id="WP_208084590.1">
    <property type="nucleotide sequence ID" value="NZ_CP086136.1"/>
</dbReference>
<proteinExistence type="predicted"/>
<dbReference type="GeneID" id="93211574"/>
<gene>
    <name evidence="2" type="ORF">J4G43_009240</name>
    <name evidence="1" type="ORF">J4G43_11405</name>
</gene>
<dbReference type="EMBL" id="CP086136">
    <property type="protein sequence ID" value="UEM14408.1"/>
    <property type="molecule type" value="Genomic_DNA"/>
</dbReference>
<dbReference type="Proteomes" id="UP000664702">
    <property type="component" value="Chromosome"/>
</dbReference>